<sequence>MKKIVIIVGVLWINSLYGASSEKLAESILISLNMPNITQKMVDKSIEIEIKNSNAAKEYADIVERFAKEYLTWENLKKPMIESYISTFSYQDLVEIEHFFSSPVGRKFIQKSPELSKSVNMAIQKSILSYQEVLQHMIVDAELKKMQNKK</sequence>
<evidence type="ECO:0000313" key="2">
    <source>
        <dbReference type="EMBL" id="SFV60963.1"/>
    </source>
</evidence>
<dbReference type="Pfam" id="PF09832">
    <property type="entry name" value="DUF2059"/>
    <property type="match status" value="1"/>
</dbReference>
<dbReference type="EMBL" id="FPHC01000062">
    <property type="protein sequence ID" value="SFV60963.1"/>
    <property type="molecule type" value="Genomic_DNA"/>
</dbReference>
<proteinExistence type="predicted"/>
<dbReference type="AlphaFoldDB" id="A0A1W1C5F8"/>
<organism evidence="2">
    <name type="scientific">hydrothermal vent metagenome</name>
    <dbReference type="NCBI Taxonomy" id="652676"/>
    <lineage>
        <taxon>unclassified sequences</taxon>
        <taxon>metagenomes</taxon>
        <taxon>ecological metagenomes</taxon>
    </lineage>
</organism>
<accession>A0A1W1C5F8</accession>
<gene>
    <name evidence="2" type="ORF">MNB_SV-6-1710</name>
</gene>
<feature type="domain" description="DUF2059" evidence="1">
    <location>
        <begin position="75"/>
        <end position="126"/>
    </location>
</feature>
<protein>
    <recommendedName>
        <fullName evidence="1">DUF2059 domain-containing protein</fullName>
    </recommendedName>
</protein>
<name>A0A1W1C5F8_9ZZZZ</name>
<evidence type="ECO:0000259" key="1">
    <source>
        <dbReference type="Pfam" id="PF09832"/>
    </source>
</evidence>
<dbReference type="InterPro" id="IPR018637">
    <property type="entry name" value="DUF2059"/>
</dbReference>
<reference evidence="2" key="1">
    <citation type="submission" date="2016-10" db="EMBL/GenBank/DDBJ databases">
        <authorList>
            <person name="de Groot N.N."/>
        </authorList>
    </citation>
    <scope>NUCLEOTIDE SEQUENCE</scope>
</reference>